<evidence type="ECO:0000256" key="1">
    <source>
        <dbReference type="ARBA" id="ARBA00022737"/>
    </source>
</evidence>
<accession>A0A6P7FN83</accession>
<keyword evidence="2 3" id="KW-0040">ANK repeat</keyword>
<organism evidence="5">
    <name type="scientific">Diabrotica virgifera virgifera</name>
    <name type="common">western corn rootworm</name>
    <dbReference type="NCBI Taxonomy" id="50390"/>
    <lineage>
        <taxon>Eukaryota</taxon>
        <taxon>Metazoa</taxon>
        <taxon>Ecdysozoa</taxon>
        <taxon>Arthropoda</taxon>
        <taxon>Hexapoda</taxon>
        <taxon>Insecta</taxon>
        <taxon>Pterygota</taxon>
        <taxon>Neoptera</taxon>
        <taxon>Endopterygota</taxon>
        <taxon>Coleoptera</taxon>
        <taxon>Polyphaga</taxon>
        <taxon>Cucujiformia</taxon>
        <taxon>Chrysomeloidea</taxon>
        <taxon>Chrysomelidae</taxon>
        <taxon>Galerucinae</taxon>
        <taxon>Diabroticina</taxon>
        <taxon>Diabroticites</taxon>
        <taxon>Diabrotica</taxon>
    </lineage>
</organism>
<evidence type="ECO:0000256" key="3">
    <source>
        <dbReference type="PROSITE-ProRule" id="PRU00023"/>
    </source>
</evidence>
<dbReference type="InterPro" id="IPR036770">
    <property type="entry name" value="Ankyrin_rpt-contain_sf"/>
</dbReference>
<feature type="compositionally biased region" description="Low complexity" evidence="4">
    <location>
        <begin position="196"/>
        <end position="208"/>
    </location>
</feature>
<gene>
    <name evidence="5" type="primary">LOC114331007</name>
</gene>
<dbReference type="Gene3D" id="1.25.40.20">
    <property type="entry name" value="Ankyrin repeat-containing domain"/>
    <property type="match status" value="1"/>
</dbReference>
<name>A0A6P7FN83_DIAVI</name>
<proteinExistence type="predicted"/>
<dbReference type="AlphaFoldDB" id="A0A6P7FN83"/>
<dbReference type="RefSeq" id="XP_028136262.1">
    <property type="nucleotide sequence ID" value="XM_028280461.1"/>
</dbReference>
<feature type="region of interest" description="Disordered" evidence="4">
    <location>
        <begin position="196"/>
        <end position="231"/>
    </location>
</feature>
<sequence length="231" mass="25227">MLSRCRGIEIDARNNLGFTPLMKAALQGRNKCAKLLLFAGANPTLRDNGRGFRADQWARFCGRYVCADVIEKHARQRLLERSTSYGNWGGENELGARVLMGKVIPVPVIPQQQPQGLKSKLRKVFRTSSGPTSDTFSSARLVTQLTSAALCASSPVLPSGNTVPPVVKSLIRPLTVPRLQITLVNNNADFPNNNNVVTNNTVAKTAPTDPTTTQKKDEPPVIKPARTKKKK</sequence>
<evidence type="ECO:0000256" key="4">
    <source>
        <dbReference type="SAM" id="MobiDB-lite"/>
    </source>
</evidence>
<dbReference type="InterPro" id="IPR002110">
    <property type="entry name" value="Ankyrin_rpt"/>
</dbReference>
<dbReference type="PANTHER" id="PTHR24173">
    <property type="entry name" value="ANKYRIN REPEAT CONTAINING"/>
    <property type="match status" value="1"/>
</dbReference>
<evidence type="ECO:0000256" key="2">
    <source>
        <dbReference type="ARBA" id="ARBA00023043"/>
    </source>
</evidence>
<dbReference type="PROSITE" id="PS50297">
    <property type="entry name" value="ANK_REP_REGION"/>
    <property type="match status" value="1"/>
</dbReference>
<reference evidence="5" key="1">
    <citation type="submission" date="2025-08" db="UniProtKB">
        <authorList>
            <consortium name="RefSeq"/>
        </authorList>
    </citation>
    <scope>IDENTIFICATION</scope>
    <source>
        <tissue evidence="5">Whole insect</tissue>
    </source>
</reference>
<dbReference type="PROSITE" id="PS50088">
    <property type="entry name" value="ANK_REPEAT"/>
    <property type="match status" value="1"/>
</dbReference>
<dbReference type="SMART" id="SM00248">
    <property type="entry name" value="ANK"/>
    <property type="match status" value="1"/>
</dbReference>
<dbReference type="SUPFAM" id="SSF48403">
    <property type="entry name" value="Ankyrin repeat"/>
    <property type="match status" value="1"/>
</dbReference>
<evidence type="ECO:0000313" key="5">
    <source>
        <dbReference type="RefSeq" id="XP_028136262.1"/>
    </source>
</evidence>
<dbReference type="InParanoid" id="A0A6P7FN83"/>
<protein>
    <submittedName>
        <fullName evidence="5">Ankyrin repeat domain-containing protein 33B-like</fullName>
    </submittedName>
</protein>
<dbReference type="PANTHER" id="PTHR24173:SF40">
    <property type="entry name" value="AGAP006757-PA"/>
    <property type="match status" value="1"/>
</dbReference>
<keyword evidence="1" id="KW-0677">Repeat</keyword>
<dbReference type="Pfam" id="PF00023">
    <property type="entry name" value="Ank"/>
    <property type="match status" value="1"/>
</dbReference>
<feature type="repeat" description="ANK" evidence="3">
    <location>
        <begin position="16"/>
        <end position="48"/>
    </location>
</feature>